<dbReference type="EMBL" id="CAJNOO010000466">
    <property type="protein sequence ID" value="CAF0951276.1"/>
    <property type="molecule type" value="Genomic_DNA"/>
</dbReference>
<dbReference type="Proteomes" id="UP000663882">
    <property type="component" value="Unassembled WGS sequence"/>
</dbReference>
<gene>
    <name evidence="3" type="ORF">OTI717_LOCUS4006</name>
    <name evidence="2" type="ORF">RFH988_LOCUS11642</name>
</gene>
<evidence type="ECO:0000313" key="3">
    <source>
        <dbReference type="EMBL" id="CAF3545087.1"/>
    </source>
</evidence>
<keyword evidence="1" id="KW-0732">Signal</keyword>
<dbReference type="AlphaFoldDB" id="A0A814D746"/>
<dbReference type="Proteomes" id="UP000663823">
    <property type="component" value="Unassembled WGS sequence"/>
</dbReference>
<sequence length="131" mass="13820">MLKQIILALLFIGVAVNAKVSREQIADAHKELAAVVQADNKCTTPADCTTEPTGSRACGGPNGYIVYSVKSSNAENIRLLAQKTVKLERLYNSDNSVMSICSMVMPPTVVCDQANKCAAGSTSSPFISGPL</sequence>
<comment type="caution">
    <text evidence="2">The sequence shown here is derived from an EMBL/GenBank/DDBJ whole genome shotgun (WGS) entry which is preliminary data.</text>
</comment>
<organism evidence="2 4">
    <name type="scientific">Rotaria sordida</name>
    <dbReference type="NCBI Taxonomy" id="392033"/>
    <lineage>
        <taxon>Eukaryota</taxon>
        <taxon>Metazoa</taxon>
        <taxon>Spiralia</taxon>
        <taxon>Gnathifera</taxon>
        <taxon>Rotifera</taxon>
        <taxon>Eurotatoria</taxon>
        <taxon>Bdelloidea</taxon>
        <taxon>Philodinida</taxon>
        <taxon>Philodinidae</taxon>
        <taxon>Rotaria</taxon>
    </lineage>
</organism>
<evidence type="ECO:0000256" key="1">
    <source>
        <dbReference type="SAM" id="SignalP"/>
    </source>
</evidence>
<dbReference type="EMBL" id="CAJOAX010000230">
    <property type="protein sequence ID" value="CAF3545087.1"/>
    <property type="molecule type" value="Genomic_DNA"/>
</dbReference>
<protein>
    <submittedName>
        <fullName evidence="2">Uncharacterized protein</fullName>
    </submittedName>
</protein>
<feature type="chain" id="PRO_5036409940" evidence="1">
    <location>
        <begin position="19"/>
        <end position="131"/>
    </location>
</feature>
<feature type="signal peptide" evidence="1">
    <location>
        <begin position="1"/>
        <end position="18"/>
    </location>
</feature>
<evidence type="ECO:0000313" key="4">
    <source>
        <dbReference type="Proteomes" id="UP000663882"/>
    </source>
</evidence>
<accession>A0A814D746</accession>
<evidence type="ECO:0000313" key="2">
    <source>
        <dbReference type="EMBL" id="CAF0951276.1"/>
    </source>
</evidence>
<reference evidence="2" key="1">
    <citation type="submission" date="2021-02" db="EMBL/GenBank/DDBJ databases">
        <authorList>
            <person name="Nowell W R."/>
        </authorList>
    </citation>
    <scope>NUCLEOTIDE SEQUENCE</scope>
</reference>
<dbReference type="OrthoDB" id="10008822at2759"/>
<name>A0A814D746_9BILA</name>
<proteinExistence type="predicted"/>